<sequence length="138" mass="15068">MYFPLYASRQEMRKAIITHSATLSLDLEEEAVLKACLALITQICGDIQSIADAIEGALSALNDLKRSFTEQQIGFQNLANQWSTINNSAGQSGSADEAALDMKPSVESAQASWAEIRQLALDFQTHAPIVYNYYPAAP</sequence>
<name>A0A8K0VSD8_9PLEO</name>
<dbReference type="Gene3D" id="1.20.1170.10">
    <property type="match status" value="1"/>
</dbReference>
<proteinExistence type="predicted"/>
<dbReference type="AlphaFoldDB" id="A0A8K0VSD8"/>
<evidence type="ECO:0000313" key="2">
    <source>
        <dbReference type="Proteomes" id="UP000813461"/>
    </source>
</evidence>
<evidence type="ECO:0000313" key="1">
    <source>
        <dbReference type="EMBL" id="KAH7068614.1"/>
    </source>
</evidence>
<reference evidence="1" key="1">
    <citation type="journal article" date="2021" name="Nat. Commun.">
        <title>Genetic determinants of endophytism in the Arabidopsis root mycobiome.</title>
        <authorList>
            <person name="Mesny F."/>
            <person name="Miyauchi S."/>
            <person name="Thiergart T."/>
            <person name="Pickel B."/>
            <person name="Atanasova L."/>
            <person name="Karlsson M."/>
            <person name="Huettel B."/>
            <person name="Barry K.W."/>
            <person name="Haridas S."/>
            <person name="Chen C."/>
            <person name="Bauer D."/>
            <person name="Andreopoulos W."/>
            <person name="Pangilinan J."/>
            <person name="LaButti K."/>
            <person name="Riley R."/>
            <person name="Lipzen A."/>
            <person name="Clum A."/>
            <person name="Drula E."/>
            <person name="Henrissat B."/>
            <person name="Kohler A."/>
            <person name="Grigoriev I.V."/>
            <person name="Martin F.M."/>
            <person name="Hacquard S."/>
        </authorList>
    </citation>
    <scope>NUCLEOTIDE SEQUENCE</scope>
    <source>
        <strain evidence="1">MPI-SDFR-AT-0120</strain>
    </source>
</reference>
<protein>
    <submittedName>
        <fullName evidence="1">Uncharacterized protein</fullName>
    </submittedName>
</protein>
<dbReference type="SUPFAM" id="SSF58100">
    <property type="entry name" value="Bacterial hemolysins"/>
    <property type="match status" value="1"/>
</dbReference>
<dbReference type="Proteomes" id="UP000813461">
    <property type="component" value="Unassembled WGS sequence"/>
</dbReference>
<organism evidence="1 2">
    <name type="scientific">Paraphoma chrysanthemicola</name>
    <dbReference type="NCBI Taxonomy" id="798071"/>
    <lineage>
        <taxon>Eukaryota</taxon>
        <taxon>Fungi</taxon>
        <taxon>Dikarya</taxon>
        <taxon>Ascomycota</taxon>
        <taxon>Pezizomycotina</taxon>
        <taxon>Dothideomycetes</taxon>
        <taxon>Pleosporomycetidae</taxon>
        <taxon>Pleosporales</taxon>
        <taxon>Pleosporineae</taxon>
        <taxon>Phaeosphaeriaceae</taxon>
        <taxon>Paraphoma</taxon>
    </lineage>
</organism>
<keyword evidence="2" id="KW-1185">Reference proteome</keyword>
<comment type="caution">
    <text evidence="1">The sequence shown here is derived from an EMBL/GenBank/DDBJ whole genome shotgun (WGS) entry which is preliminary data.</text>
</comment>
<dbReference type="EMBL" id="JAGMVJ010000031">
    <property type="protein sequence ID" value="KAH7068614.1"/>
    <property type="molecule type" value="Genomic_DNA"/>
</dbReference>
<gene>
    <name evidence="1" type="ORF">FB567DRAFT_585045</name>
</gene>
<accession>A0A8K0VSD8</accession>